<accession>A0A3A1U610</accession>
<dbReference type="PANTHER" id="PTHR48079">
    <property type="entry name" value="PROTEIN YEEZ"/>
    <property type="match status" value="1"/>
</dbReference>
<dbReference type="AlphaFoldDB" id="A0A3A1U610"/>
<evidence type="ECO:0000259" key="1">
    <source>
        <dbReference type="Pfam" id="PF01370"/>
    </source>
</evidence>
<feature type="domain" description="NAD-dependent epimerase/dehydratase" evidence="1">
    <location>
        <begin position="3"/>
        <end position="205"/>
    </location>
</feature>
<dbReference type="InterPro" id="IPR001509">
    <property type="entry name" value="Epimerase_deHydtase"/>
</dbReference>
<dbReference type="OrthoDB" id="7941246at2"/>
<dbReference type="InterPro" id="IPR051783">
    <property type="entry name" value="NAD(P)-dependent_oxidoreduct"/>
</dbReference>
<comment type="caution">
    <text evidence="2">The sequence shown here is derived from an EMBL/GenBank/DDBJ whole genome shotgun (WGS) entry which is preliminary data.</text>
</comment>
<dbReference type="Proteomes" id="UP000265742">
    <property type="component" value="Unassembled WGS sequence"/>
</dbReference>
<proteinExistence type="predicted"/>
<dbReference type="GO" id="GO:0005737">
    <property type="term" value="C:cytoplasm"/>
    <property type="evidence" value="ECO:0007669"/>
    <property type="project" value="TreeGrafter"/>
</dbReference>
<gene>
    <name evidence="2" type="ORF">D1781_13120</name>
</gene>
<dbReference type="Gene3D" id="3.40.50.720">
    <property type="entry name" value="NAD(P)-binding Rossmann-like Domain"/>
    <property type="match status" value="1"/>
</dbReference>
<dbReference type="SUPFAM" id="SSF51735">
    <property type="entry name" value="NAD(P)-binding Rossmann-fold domains"/>
    <property type="match status" value="1"/>
</dbReference>
<name>A0A3A1U610_9MICO</name>
<keyword evidence="3" id="KW-1185">Reference proteome</keyword>
<protein>
    <submittedName>
        <fullName evidence="2">NAD-dependent epimerase/dehydratase family protein</fullName>
    </submittedName>
</protein>
<evidence type="ECO:0000313" key="2">
    <source>
        <dbReference type="EMBL" id="RIX28374.1"/>
    </source>
</evidence>
<dbReference type="PANTHER" id="PTHR48079:SF6">
    <property type="entry name" value="NAD(P)-BINDING DOMAIN-CONTAINING PROTEIN-RELATED"/>
    <property type="match status" value="1"/>
</dbReference>
<dbReference type="EMBL" id="QXTG01000002">
    <property type="protein sequence ID" value="RIX28374.1"/>
    <property type="molecule type" value="Genomic_DNA"/>
</dbReference>
<sequence>MRILVLGGTAWLGGTIAAEALARGHEVACLARGESGDVPEGARLIRANRDRPDAYAAAEGRWDAVVDVARHPGHVRGAVAALDAERYLFVSTGNVYADTTTRHGDESLPLLPPLEADRMASMEDYGSAKVACEAAVLAGFCDRAMIARAGLIGGPGDGSGRSGYWPWRFAHPVGDAVVVPDAPQRSTELIDVRDLAAWLVRCAEDGTGGVFDAVGPEVPLAEHLAAAHRAARSTAEVAAAPEAWLAEQGVAEWAGPRSLPLWLADPDWQGFTARSGAKARAAGLTHRPLDETLRDVLAWEETQAEHPHGAGLTDDEERGLLRLLAGRPA</sequence>
<organism evidence="2 3">
    <name type="scientific">Amnibacterium setariae</name>
    <dbReference type="NCBI Taxonomy" id="2306585"/>
    <lineage>
        <taxon>Bacteria</taxon>
        <taxon>Bacillati</taxon>
        <taxon>Actinomycetota</taxon>
        <taxon>Actinomycetes</taxon>
        <taxon>Micrococcales</taxon>
        <taxon>Microbacteriaceae</taxon>
        <taxon>Amnibacterium</taxon>
    </lineage>
</organism>
<dbReference type="GO" id="GO:0004029">
    <property type="term" value="F:aldehyde dehydrogenase (NAD+) activity"/>
    <property type="evidence" value="ECO:0007669"/>
    <property type="project" value="TreeGrafter"/>
</dbReference>
<reference evidence="3" key="1">
    <citation type="submission" date="2018-09" db="EMBL/GenBank/DDBJ databases">
        <authorList>
            <person name="Kim I."/>
        </authorList>
    </citation>
    <scope>NUCLEOTIDE SEQUENCE [LARGE SCALE GENOMIC DNA]</scope>
    <source>
        <strain evidence="3">DD4a</strain>
    </source>
</reference>
<dbReference type="RefSeq" id="WP_119482684.1">
    <property type="nucleotide sequence ID" value="NZ_QXTG01000002.1"/>
</dbReference>
<dbReference type="Pfam" id="PF01370">
    <property type="entry name" value="Epimerase"/>
    <property type="match status" value="1"/>
</dbReference>
<dbReference type="InterPro" id="IPR036291">
    <property type="entry name" value="NAD(P)-bd_dom_sf"/>
</dbReference>
<evidence type="ECO:0000313" key="3">
    <source>
        <dbReference type="Proteomes" id="UP000265742"/>
    </source>
</evidence>